<evidence type="ECO:0000313" key="1">
    <source>
        <dbReference type="EMBL" id="SDL38206.1"/>
    </source>
</evidence>
<dbReference type="SUPFAM" id="SSF159501">
    <property type="entry name" value="EreA/ChaN-like"/>
    <property type="match status" value="1"/>
</dbReference>
<name>A0A1G9JLN5_9FIRM</name>
<evidence type="ECO:0000313" key="2">
    <source>
        <dbReference type="Proteomes" id="UP000199476"/>
    </source>
</evidence>
<dbReference type="AlphaFoldDB" id="A0A1G9JLN5"/>
<proteinExistence type="predicted"/>
<accession>A0A1G9JLN5</accession>
<keyword evidence="2" id="KW-1185">Reference proteome</keyword>
<sequence>MSLKTVKIGFEIAFREVAIIKKLKIAALLVFLSSLVFLAACSDIQEGDITKNAVNFTPGDLPQELEDDMDNNRVIMLGEFHGSREHQELLTDIAISLHERGQIDRVVLDDRHAFSWIFEDFVLTRLDEGVFVRDIGDTRWELLQAIRDYNEEREAGDRLKVSAGDINFQRDQFITSMQFMRRYLEDSEPINRFLNNYRTSADMEGVLKDFRDEVKEKRMLEGEWNVDWNERVVDLIEIELASREPREIWQNEYPRAHRIREDVVKNIADRYLETKNDRVLFNFSYSHAQKEHAFGIEKEWLAEHLEKTYSPENLFSLVLVPLTGEVRATSGEIQSIDLLDDPLDDELISTTANIMGENQYTYLHLSEEYFGDKSIKFDFNHHQFEAVPSDLFDGLILIPEVRPLP</sequence>
<dbReference type="STRING" id="321763.SAMN04488692_10426"/>
<protein>
    <recommendedName>
        <fullName evidence="3">Erythromycin esterase</fullName>
    </recommendedName>
</protein>
<reference evidence="1 2" key="1">
    <citation type="submission" date="2016-10" db="EMBL/GenBank/DDBJ databases">
        <authorList>
            <person name="de Groot N.N."/>
        </authorList>
    </citation>
    <scope>NUCLEOTIDE SEQUENCE [LARGE SCALE GENOMIC DNA]</scope>
    <source>
        <strain evidence="1 2">SLAS-1</strain>
    </source>
</reference>
<dbReference type="EMBL" id="FNGO01000004">
    <property type="protein sequence ID" value="SDL38206.1"/>
    <property type="molecule type" value="Genomic_DNA"/>
</dbReference>
<dbReference type="RefSeq" id="WP_089758453.1">
    <property type="nucleotide sequence ID" value="NZ_FNGO01000004.1"/>
</dbReference>
<dbReference type="Proteomes" id="UP000199476">
    <property type="component" value="Unassembled WGS sequence"/>
</dbReference>
<organism evidence="1 2">
    <name type="scientific">Halarsenatibacter silvermanii</name>
    <dbReference type="NCBI Taxonomy" id="321763"/>
    <lineage>
        <taxon>Bacteria</taxon>
        <taxon>Bacillati</taxon>
        <taxon>Bacillota</taxon>
        <taxon>Clostridia</taxon>
        <taxon>Halanaerobiales</taxon>
        <taxon>Halarsenatibacteraceae</taxon>
        <taxon>Halarsenatibacter</taxon>
    </lineage>
</organism>
<gene>
    <name evidence="1" type="ORF">SAMN04488692_10426</name>
</gene>
<evidence type="ECO:0008006" key="3">
    <source>
        <dbReference type="Google" id="ProtNLM"/>
    </source>
</evidence>